<dbReference type="InterPro" id="IPR051855">
    <property type="entry name" value="eIF2B_beta_subunit"/>
</dbReference>
<evidence type="ECO:0000256" key="6">
    <source>
        <dbReference type="ARBA" id="ARBA00044228"/>
    </source>
</evidence>
<evidence type="ECO:0000313" key="10">
    <source>
        <dbReference type="Proteomes" id="UP000267027"/>
    </source>
</evidence>
<keyword evidence="3" id="KW-0396">Initiation factor</keyword>
<name>A0A158PGK0_ANGCS</name>
<evidence type="ECO:0000313" key="11">
    <source>
        <dbReference type="WBParaSite" id="ACOC_0000531601-mRNA-1"/>
    </source>
</evidence>
<dbReference type="GO" id="GO:0005851">
    <property type="term" value="C:eukaryotic translation initiation factor 2B complex"/>
    <property type="evidence" value="ECO:0007669"/>
    <property type="project" value="TreeGrafter"/>
</dbReference>
<organism evidence="11">
    <name type="scientific">Angiostrongylus costaricensis</name>
    <name type="common">Nematode worm</name>
    <dbReference type="NCBI Taxonomy" id="334426"/>
    <lineage>
        <taxon>Eukaryota</taxon>
        <taxon>Metazoa</taxon>
        <taxon>Ecdysozoa</taxon>
        <taxon>Nematoda</taxon>
        <taxon>Chromadorea</taxon>
        <taxon>Rhabditida</taxon>
        <taxon>Rhabditina</taxon>
        <taxon>Rhabditomorpha</taxon>
        <taxon>Strongyloidea</taxon>
        <taxon>Metastrongylidae</taxon>
        <taxon>Angiostrongylus</taxon>
    </lineage>
</organism>
<protein>
    <recommendedName>
        <fullName evidence="5">Translation initiation factor eIF2B subunit beta</fullName>
    </recommendedName>
    <alternativeName>
        <fullName evidence="6">eIF2B GDP-GTP exchange factor subunit beta</fullName>
    </alternativeName>
</protein>
<feature type="compositionally biased region" description="Acidic residues" evidence="8">
    <location>
        <begin position="371"/>
        <end position="382"/>
    </location>
</feature>
<keyword evidence="4" id="KW-0648">Protein biosynthesis</keyword>
<proteinExistence type="inferred from homology"/>
<evidence type="ECO:0000256" key="1">
    <source>
        <dbReference type="ARBA" id="ARBA00007251"/>
    </source>
</evidence>
<evidence type="ECO:0000256" key="4">
    <source>
        <dbReference type="ARBA" id="ARBA00022917"/>
    </source>
</evidence>
<dbReference type="PANTHER" id="PTHR45859">
    <property type="entry name" value="TRANSLATION INITIATION FACTOR EIF-2B SUBUNIT BETA"/>
    <property type="match status" value="1"/>
</dbReference>
<evidence type="ECO:0000256" key="2">
    <source>
        <dbReference type="ARBA" id="ARBA00022490"/>
    </source>
</evidence>
<dbReference type="AlphaFoldDB" id="A0A158PGK0"/>
<sequence length="389" mass="43169">MQHKGRLKGFVVPTHMKPIPHSSLDVALETLHFLRRVVVYEKYETITELLDVLTFHGRWICAVEPTELVIRNVLMMVTKLARDENIRLIMGEPISAFDSLNKLWTKTDDRNGAASGKKLKKGLIQAINEVASEMTLCCENICTRAIDLINPQDVLIVHSYSGSVTWSAFLDTVRKTRKRNVMNVVHKSEADTTPDFASPIQLCDVGTRMCEATKITPFFVPDEMLVNMNKAPGLPFSYSALFSGLVEVIRPTYDVVPASLITLREMNVSCPMSISILPLLPVAESTSTCISTSPTLPKRGESAVSDSSSSEESEEERGSYVNSERQQHNSPESYEQGSPKSSGCTDNRSSGSSHSEVDENKGERDYYSDIELVEGLDEEVDNLPDVSKT</sequence>
<feature type="compositionally biased region" description="Polar residues" evidence="8">
    <location>
        <begin position="320"/>
        <end position="354"/>
    </location>
</feature>
<comment type="similarity">
    <text evidence="1 7">Belongs to the eIF-2B alpha/beta/delta subunits family.</text>
</comment>
<dbReference type="SUPFAM" id="SSF100950">
    <property type="entry name" value="NagB/RpiA/CoA transferase-like"/>
    <property type="match status" value="1"/>
</dbReference>
<dbReference type="InterPro" id="IPR037171">
    <property type="entry name" value="NagB/RpiA_transferase-like"/>
</dbReference>
<evidence type="ECO:0000256" key="7">
    <source>
        <dbReference type="RuleBase" id="RU003814"/>
    </source>
</evidence>
<dbReference type="GO" id="GO:0003743">
    <property type="term" value="F:translation initiation factor activity"/>
    <property type="evidence" value="ECO:0007669"/>
    <property type="project" value="UniProtKB-KW"/>
</dbReference>
<keyword evidence="10" id="KW-1185">Reference proteome</keyword>
<accession>A0A158PGK0</accession>
<dbReference type="InterPro" id="IPR000649">
    <property type="entry name" value="IF-2B-related"/>
</dbReference>
<dbReference type="STRING" id="334426.A0A158PGK0"/>
<feature type="compositionally biased region" description="Basic and acidic residues" evidence="8">
    <location>
        <begin position="355"/>
        <end position="367"/>
    </location>
</feature>
<reference evidence="11" key="1">
    <citation type="submission" date="2016-04" db="UniProtKB">
        <authorList>
            <consortium name="WormBaseParasite"/>
        </authorList>
    </citation>
    <scope>IDENTIFICATION</scope>
</reference>
<evidence type="ECO:0000313" key="9">
    <source>
        <dbReference type="EMBL" id="VDM56902.1"/>
    </source>
</evidence>
<dbReference type="OrthoDB" id="269919at2759"/>
<dbReference type="GO" id="GO:0005085">
    <property type="term" value="F:guanyl-nucleotide exchange factor activity"/>
    <property type="evidence" value="ECO:0007669"/>
    <property type="project" value="TreeGrafter"/>
</dbReference>
<dbReference type="Pfam" id="PF01008">
    <property type="entry name" value="IF-2B"/>
    <property type="match status" value="1"/>
</dbReference>
<dbReference type="PANTHER" id="PTHR45859:SF1">
    <property type="entry name" value="TRANSLATION INITIATION FACTOR EIF-2B SUBUNIT BETA"/>
    <property type="match status" value="1"/>
</dbReference>
<keyword evidence="2" id="KW-0963">Cytoplasm</keyword>
<dbReference type="Proteomes" id="UP000267027">
    <property type="component" value="Unassembled WGS sequence"/>
</dbReference>
<gene>
    <name evidence="9" type="ORF">ACOC_LOCUS5317</name>
</gene>
<reference evidence="9 10" key="2">
    <citation type="submission" date="2018-11" db="EMBL/GenBank/DDBJ databases">
        <authorList>
            <consortium name="Pathogen Informatics"/>
        </authorList>
    </citation>
    <scope>NUCLEOTIDE SEQUENCE [LARGE SCALE GENOMIC DNA]</scope>
    <source>
        <strain evidence="9 10">Costa Rica</strain>
    </source>
</reference>
<evidence type="ECO:0000256" key="5">
    <source>
        <dbReference type="ARBA" id="ARBA00044122"/>
    </source>
</evidence>
<dbReference type="WBParaSite" id="ACOC_0000531601-mRNA-1">
    <property type="protein sequence ID" value="ACOC_0000531601-mRNA-1"/>
    <property type="gene ID" value="ACOC_0000531601"/>
</dbReference>
<evidence type="ECO:0000256" key="3">
    <source>
        <dbReference type="ARBA" id="ARBA00022540"/>
    </source>
</evidence>
<feature type="region of interest" description="Disordered" evidence="8">
    <location>
        <begin position="288"/>
        <end position="389"/>
    </location>
</feature>
<dbReference type="EMBL" id="UYYA01003863">
    <property type="protein sequence ID" value="VDM56902.1"/>
    <property type="molecule type" value="Genomic_DNA"/>
</dbReference>
<evidence type="ECO:0000256" key="8">
    <source>
        <dbReference type="SAM" id="MobiDB-lite"/>
    </source>
</evidence>